<dbReference type="EMBL" id="ATLV01015195">
    <property type="status" value="NOT_ANNOTATED_CDS"/>
    <property type="molecule type" value="Genomic_DNA"/>
</dbReference>
<accession>A0A084VQE8</accession>
<name>A0A084VQE8_ANOSI</name>
<evidence type="ECO:0000313" key="1">
    <source>
        <dbReference type="EMBL" id="KFB40192.1"/>
    </source>
</evidence>
<dbReference type="EnsemblMetazoa" id="ASIC007565-RA">
    <property type="protein sequence ID" value="ASIC007565-PA"/>
    <property type="gene ID" value="ASIC007565"/>
</dbReference>
<dbReference type="EMBL" id="KE525003">
    <property type="protein sequence ID" value="KFB40192.1"/>
    <property type="molecule type" value="Genomic_DNA"/>
</dbReference>
<dbReference type="Proteomes" id="UP000030765">
    <property type="component" value="Unassembled WGS sequence"/>
</dbReference>
<organism evidence="1">
    <name type="scientific">Anopheles sinensis</name>
    <name type="common">Mosquito</name>
    <dbReference type="NCBI Taxonomy" id="74873"/>
    <lineage>
        <taxon>Eukaryota</taxon>
        <taxon>Metazoa</taxon>
        <taxon>Ecdysozoa</taxon>
        <taxon>Arthropoda</taxon>
        <taxon>Hexapoda</taxon>
        <taxon>Insecta</taxon>
        <taxon>Pterygota</taxon>
        <taxon>Neoptera</taxon>
        <taxon>Endopterygota</taxon>
        <taxon>Diptera</taxon>
        <taxon>Nematocera</taxon>
        <taxon>Culicoidea</taxon>
        <taxon>Culicidae</taxon>
        <taxon>Anophelinae</taxon>
        <taxon>Anopheles</taxon>
    </lineage>
</organism>
<proteinExistence type="predicted"/>
<reference evidence="1 3" key="1">
    <citation type="journal article" date="2014" name="BMC Genomics">
        <title>Genome sequence of Anopheles sinensis provides insight into genetics basis of mosquito competence for malaria parasites.</title>
        <authorList>
            <person name="Zhou D."/>
            <person name="Zhang D."/>
            <person name="Ding G."/>
            <person name="Shi L."/>
            <person name="Hou Q."/>
            <person name="Ye Y."/>
            <person name="Xu Y."/>
            <person name="Zhou H."/>
            <person name="Xiong C."/>
            <person name="Li S."/>
            <person name="Yu J."/>
            <person name="Hong S."/>
            <person name="Yu X."/>
            <person name="Zou P."/>
            <person name="Chen C."/>
            <person name="Chang X."/>
            <person name="Wang W."/>
            <person name="Lv Y."/>
            <person name="Sun Y."/>
            <person name="Ma L."/>
            <person name="Shen B."/>
            <person name="Zhu C."/>
        </authorList>
    </citation>
    <scope>NUCLEOTIDE SEQUENCE [LARGE SCALE GENOMIC DNA]</scope>
</reference>
<protein>
    <submittedName>
        <fullName evidence="1 2">Uncharacterized protein</fullName>
    </submittedName>
</protein>
<gene>
    <name evidence="1" type="ORF">ZHAS_00007565</name>
</gene>
<sequence>MLYRIAGVLNDHCAERVCGRAGGELLRRRRMSVFGRAPELENPNTGADAHWNDYEQCVACLFRFPITILRPIDPVRCVFASPSPTPCATDGTFICRQVSESVTAFISPSTSVRFLYART</sequence>
<evidence type="ECO:0000313" key="2">
    <source>
        <dbReference type="EnsemblMetazoa" id="ASIC007565-PA"/>
    </source>
</evidence>
<evidence type="ECO:0000313" key="3">
    <source>
        <dbReference type="Proteomes" id="UP000030765"/>
    </source>
</evidence>
<reference evidence="2" key="2">
    <citation type="submission" date="2020-05" db="UniProtKB">
        <authorList>
            <consortium name="EnsemblMetazoa"/>
        </authorList>
    </citation>
    <scope>IDENTIFICATION</scope>
</reference>
<keyword evidence="3" id="KW-1185">Reference proteome</keyword>
<dbReference type="VEuPathDB" id="VectorBase:ASIC007565"/>
<dbReference type="AlphaFoldDB" id="A0A084VQE8"/>